<dbReference type="InterPro" id="IPR035992">
    <property type="entry name" value="Ricin_B-like_lectins"/>
</dbReference>
<dbReference type="Gene3D" id="2.80.10.50">
    <property type="match status" value="1"/>
</dbReference>
<evidence type="ECO:0000313" key="1">
    <source>
        <dbReference type="EMBL" id="OXA55610.1"/>
    </source>
</evidence>
<dbReference type="SUPFAM" id="SSF50370">
    <property type="entry name" value="Ricin B-like lectins"/>
    <property type="match status" value="1"/>
</dbReference>
<gene>
    <name evidence="1" type="ORF">Fcan01_09789</name>
</gene>
<dbReference type="Proteomes" id="UP000198287">
    <property type="component" value="Unassembled WGS sequence"/>
</dbReference>
<dbReference type="AlphaFoldDB" id="A0A226EDW9"/>
<organism evidence="1 2">
    <name type="scientific">Folsomia candida</name>
    <name type="common">Springtail</name>
    <dbReference type="NCBI Taxonomy" id="158441"/>
    <lineage>
        <taxon>Eukaryota</taxon>
        <taxon>Metazoa</taxon>
        <taxon>Ecdysozoa</taxon>
        <taxon>Arthropoda</taxon>
        <taxon>Hexapoda</taxon>
        <taxon>Collembola</taxon>
        <taxon>Entomobryomorpha</taxon>
        <taxon>Isotomoidea</taxon>
        <taxon>Isotomidae</taxon>
        <taxon>Proisotominae</taxon>
        <taxon>Folsomia</taxon>
    </lineage>
</organism>
<keyword evidence="2" id="KW-1185">Reference proteome</keyword>
<dbReference type="PROSITE" id="PS50231">
    <property type="entry name" value="RICIN_B_LECTIN"/>
    <property type="match status" value="1"/>
</dbReference>
<protein>
    <submittedName>
        <fullName evidence="1">Uncharacterized protein</fullName>
    </submittedName>
</protein>
<evidence type="ECO:0000313" key="2">
    <source>
        <dbReference type="Proteomes" id="UP000198287"/>
    </source>
</evidence>
<dbReference type="EMBL" id="LNIX01000004">
    <property type="protein sequence ID" value="OXA55610.1"/>
    <property type="molecule type" value="Genomic_DNA"/>
</dbReference>
<comment type="caution">
    <text evidence="1">The sequence shown here is derived from an EMBL/GenBank/DDBJ whole genome shotgun (WGS) entry which is preliminary data.</text>
</comment>
<accession>A0A226EDW9</accession>
<dbReference type="OrthoDB" id="10311738at2759"/>
<sequence length="173" mass="19337">MRCEATMGTPLVSFFAVWCRLNSQVSSFPTMTRFSGIVLLFCIAASHSAMGMLQPTKIENNGLYRLEIQSEDKFLTASEAGVPVRSRWGNRPDQKWTFTAVSGDSEKGWMLTPINGKPISTLWKISYVGHGKYRFLNEITGMCLAGSGSNAVGERNCEKDSPYQRWLVLPTRE</sequence>
<name>A0A226EDW9_FOLCA</name>
<proteinExistence type="predicted"/>
<reference evidence="1 2" key="1">
    <citation type="submission" date="2015-12" db="EMBL/GenBank/DDBJ databases">
        <title>The genome of Folsomia candida.</title>
        <authorList>
            <person name="Faddeeva A."/>
            <person name="Derks M.F."/>
            <person name="Anvar Y."/>
            <person name="Smit S."/>
            <person name="Van Straalen N."/>
            <person name="Roelofs D."/>
        </authorList>
    </citation>
    <scope>NUCLEOTIDE SEQUENCE [LARGE SCALE GENOMIC DNA]</scope>
    <source>
        <strain evidence="1 2">VU population</strain>
        <tissue evidence="1">Whole body</tissue>
    </source>
</reference>